<dbReference type="EMBL" id="JALPRK010000003">
    <property type="protein sequence ID" value="MCK8486563.1"/>
    <property type="molecule type" value="Genomic_DNA"/>
</dbReference>
<comment type="caution">
    <text evidence="1">The sequence shown here is derived from an EMBL/GenBank/DDBJ whole genome shotgun (WGS) entry which is preliminary data.</text>
</comment>
<accession>A0A9X1XZM6</accession>
<dbReference type="Proteomes" id="UP001139534">
    <property type="component" value="Unassembled WGS sequence"/>
</dbReference>
<sequence length="80" mass="9350">MQWQEVRRLFPDRFVLLSVLDYHEEAGKKMVTEVAPVRAVPDDEANKAFFNVEPGQVAYHTSNEECVSHLRNNPLVRMRH</sequence>
<evidence type="ECO:0000313" key="2">
    <source>
        <dbReference type="Proteomes" id="UP001139534"/>
    </source>
</evidence>
<protein>
    <submittedName>
        <fullName evidence="1">Uncharacterized protein</fullName>
    </submittedName>
</protein>
<name>A0A9X1XZM6_9BACL</name>
<evidence type="ECO:0000313" key="1">
    <source>
        <dbReference type="EMBL" id="MCK8486563.1"/>
    </source>
</evidence>
<keyword evidence="2" id="KW-1185">Reference proteome</keyword>
<dbReference type="RefSeq" id="WP_248550774.1">
    <property type="nucleotide sequence ID" value="NZ_JALPRK010000003.1"/>
</dbReference>
<dbReference type="AlphaFoldDB" id="A0A9X1XZM6"/>
<proteinExistence type="predicted"/>
<gene>
    <name evidence="1" type="ORF">M0651_05165</name>
</gene>
<reference evidence="1" key="1">
    <citation type="submission" date="2022-04" db="EMBL/GenBank/DDBJ databases">
        <authorList>
            <person name="Seo M.-J."/>
        </authorList>
    </citation>
    <scope>NUCLEOTIDE SEQUENCE</scope>
    <source>
        <strain evidence="1">MBLB2552</strain>
    </source>
</reference>
<organism evidence="1 2">
    <name type="scientific">Paenibacillus mellifer</name>
    <dbReference type="NCBI Taxonomy" id="2937794"/>
    <lineage>
        <taxon>Bacteria</taxon>
        <taxon>Bacillati</taxon>
        <taxon>Bacillota</taxon>
        <taxon>Bacilli</taxon>
        <taxon>Bacillales</taxon>
        <taxon>Paenibacillaceae</taxon>
        <taxon>Paenibacillus</taxon>
    </lineage>
</organism>